<comment type="caution">
    <text evidence="1">The sequence shown here is derived from an EMBL/GenBank/DDBJ whole genome shotgun (WGS) entry which is preliminary data.</text>
</comment>
<dbReference type="Proteomes" id="UP000299102">
    <property type="component" value="Unassembled WGS sequence"/>
</dbReference>
<sequence>MDRWPLWNHISHKPERTINSLKQTRVYDFRSGNSVPRCTTSQPFCVSAGLTGKSQEYKRDIVCEDKGTEIKKERESKKEKLNWDYDLGRYWKELLRWPADSPAEEWGYADQGGHEPHGGYHEGRASWCPFLKAEMVALQRAMRRVKKDKDGLVNVFSDSRLALEVLMGPKTYYSLAHEARRDISDIVAEADYDKFPLSYAKKVIRTVSLEEWQERYAEESTGEITKCFFPRVELAYRVIRRMEMTSQMTQTLTGHGGFTQYLRKFKLKESPYCACNPAKSWTCCTLSRNVQCSCGIEWCWSQKLALLSAGGISIG</sequence>
<dbReference type="OrthoDB" id="6624020at2759"/>
<dbReference type="AlphaFoldDB" id="A0A4C1V5P3"/>
<reference evidence="1 2" key="1">
    <citation type="journal article" date="2019" name="Commun. Biol.">
        <title>The bagworm genome reveals a unique fibroin gene that provides high tensile strength.</title>
        <authorList>
            <person name="Kono N."/>
            <person name="Nakamura H."/>
            <person name="Ohtoshi R."/>
            <person name="Tomita M."/>
            <person name="Numata K."/>
            <person name="Arakawa K."/>
        </authorList>
    </citation>
    <scope>NUCLEOTIDE SEQUENCE [LARGE SCALE GENOMIC DNA]</scope>
</reference>
<evidence type="ECO:0008006" key="3">
    <source>
        <dbReference type="Google" id="ProtNLM"/>
    </source>
</evidence>
<gene>
    <name evidence="1" type="ORF">EVAR_28245_1</name>
</gene>
<dbReference type="EMBL" id="BGZK01000284">
    <property type="protein sequence ID" value="GBP34111.1"/>
    <property type="molecule type" value="Genomic_DNA"/>
</dbReference>
<proteinExistence type="predicted"/>
<protein>
    <recommendedName>
        <fullName evidence="3">RNase H type-1 domain-containing protein</fullName>
    </recommendedName>
</protein>
<evidence type="ECO:0000313" key="2">
    <source>
        <dbReference type="Proteomes" id="UP000299102"/>
    </source>
</evidence>
<organism evidence="1 2">
    <name type="scientific">Eumeta variegata</name>
    <name type="common">Bagworm moth</name>
    <name type="synonym">Eumeta japonica</name>
    <dbReference type="NCBI Taxonomy" id="151549"/>
    <lineage>
        <taxon>Eukaryota</taxon>
        <taxon>Metazoa</taxon>
        <taxon>Ecdysozoa</taxon>
        <taxon>Arthropoda</taxon>
        <taxon>Hexapoda</taxon>
        <taxon>Insecta</taxon>
        <taxon>Pterygota</taxon>
        <taxon>Neoptera</taxon>
        <taxon>Endopterygota</taxon>
        <taxon>Lepidoptera</taxon>
        <taxon>Glossata</taxon>
        <taxon>Ditrysia</taxon>
        <taxon>Tineoidea</taxon>
        <taxon>Psychidae</taxon>
        <taxon>Oiketicinae</taxon>
        <taxon>Eumeta</taxon>
    </lineage>
</organism>
<name>A0A4C1V5P3_EUMVA</name>
<keyword evidence="2" id="KW-1185">Reference proteome</keyword>
<accession>A0A4C1V5P3</accession>
<evidence type="ECO:0000313" key="1">
    <source>
        <dbReference type="EMBL" id="GBP34111.1"/>
    </source>
</evidence>